<dbReference type="EMBL" id="MT776811">
    <property type="protein sequence ID" value="QNJ59609.1"/>
    <property type="molecule type" value="Genomic_DNA"/>
</dbReference>
<protein>
    <submittedName>
        <fullName evidence="2">RusA-like resolvase</fullName>
    </submittedName>
</protein>
<dbReference type="SUPFAM" id="SSF103084">
    <property type="entry name" value="Holliday junction resolvase RusA"/>
    <property type="match status" value="1"/>
</dbReference>
<sequence length="185" mass="21389">MTTTSKNNAQAKQQKPVVRRATTGRSPQKPRKRTALPKAAPKPLEPLTALPSLWPDPHPLELHAEIEIDVRAWNWQTTRISANDRLDKYERNRRTQVWRSAAEAVALRQGIESIDWARVVFWVRWPDNIRRETSNLLPTAKAIVDGIVDARVLPDDRDERVDGPDPRRIYPNGPHRVIIQLWRRA</sequence>
<dbReference type="GO" id="GO:0006281">
    <property type="term" value="P:DNA repair"/>
    <property type="evidence" value="ECO:0007669"/>
    <property type="project" value="InterPro"/>
</dbReference>
<feature type="region of interest" description="Disordered" evidence="1">
    <location>
        <begin position="1"/>
        <end position="50"/>
    </location>
</feature>
<keyword evidence="3" id="KW-1185">Reference proteome</keyword>
<proteinExistence type="predicted"/>
<name>A0A7G8LQT7_9CAUD</name>
<dbReference type="InterPro" id="IPR036614">
    <property type="entry name" value="RusA-like_sf"/>
</dbReference>
<accession>A0A7G8LQT7</accession>
<feature type="compositionally biased region" description="Low complexity" evidence="1">
    <location>
        <begin position="36"/>
        <end position="50"/>
    </location>
</feature>
<dbReference type="Gene3D" id="3.30.1330.70">
    <property type="entry name" value="Holliday junction resolvase RusA"/>
    <property type="match status" value="1"/>
</dbReference>
<gene>
    <name evidence="2" type="primary">39</name>
    <name evidence="2" type="ORF">SEA_KING2_39</name>
</gene>
<dbReference type="GO" id="GO:0000287">
    <property type="term" value="F:magnesium ion binding"/>
    <property type="evidence" value="ECO:0007669"/>
    <property type="project" value="InterPro"/>
</dbReference>
<evidence type="ECO:0000256" key="1">
    <source>
        <dbReference type="SAM" id="MobiDB-lite"/>
    </source>
</evidence>
<evidence type="ECO:0000313" key="3">
    <source>
        <dbReference type="Proteomes" id="UP000515824"/>
    </source>
</evidence>
<evidence type="ECO:0000313" key="2">
    <source>
        <dbReference type="EMBL" id="QNJ59609.1"/>
    </source>
</evidence>
<reference evidence="2 3" key="1">
    <citation type="submission" date="2020-07" db="EMBL/GenBank/DDBJ databases">
        <authorList>
            <person name="Nako S."/>
            <person name="Toma J."/>
            <person name="Patel S."/>
            <person name="Evtimov V.S."/>
            <person name="Gupta M."/>
            <person name="Mulukutla S."/>
            <person name="Chin A."/>
            <person name="Ariel J.D."/>
            <person name="Lizotte J.G."/>
            <person name="Godshall S.L."/>
            <person name="Heck A.E."/>
            <person name="Lamb G.M."/>
            <person name="Ponna A.K."/>
            <person name="DiCamillo L.T."/>
            <person name="Hornbaker A.C."/>
            <person name="Suh J.C."/>
            <person name="Rajasekaran J.V."/>
            <person name="Kim M.H."/>
            <person name="Dabre S."/>
            <person name="Wang C."/>
            <person name="Orlik V.A."/>
            <person name="Nguyen E.T."/>
            <person name="Khakhina S."/>
            <person name="Gurney S.M.R."/>
            <person name="Garlena R.A."/>
            <person name="Russell D.A."/>
            <person name="Pope W.H."/>
            <person name="Jacobs-Sera D."/>
            <person name="Hatfull G.F."/>
        </authorList>
    </citation>
    <scope>NUCLEOTIDE SEQUENCE [LARGE SCALE GENOMIC DNA]</scope>
</reference>
<dbReference type="Proteomes" id="UP000515824">
    <property type="component" value="Segment"/>
</dbReference>
<organism evidence="2 3">
    <name type="scientific">Arthrobacter phage King2</name>
    <dbReference type="NCBI Taxonomy" id="2762386"/>
    <lineage>
        <taxon>Viruses</taxon>
        <taxon>Duplodnaviria</taxon>
        <taxon>Heunggongvirae</taxon>
        <taxon>Uroviricota</taxon>
        <taxon>Caudoviricetes</taxon>
        <taxon>Berryhillviridae</taxon>
        <taxon>Jawnskivirus</taxon>
        <taxon>Jawnskivirus king2</taxon>
    </lineage>
</organism>
<dbReference type="GO" id="GO:0006310">
    <property type="term" value="P:DNA recombination"/>
    <property type="evidence" value="ECO:0007669"/>
    <property type="project" value="InterPro"/>
</dbReference>
<feature type="compositionally biased region" description="Polar residues" evidence="1">
    <location>
        <begin position="1"/>
        <end position="13"/>
    </location>
</feature>